<gene>
    <name evidence="1" type="ORF">GPECTOR_7g956</name>
</gene>
<comment type="caution">
    <text evidence="1">The sequence shown here is derived from an EMBL/GenBank/DDBJ whole genome shotgun (WGS) entry which is preliminary data.</text>
</comment>
<proteinExistence type="predicted"/>
<evidence type="ECO:0000313" key="1">
    <source>
        <dbReference type="EMBL" id="KXZ53506.1"/>
    </source>
</evidence>
<dbReference type="EMBL" id="LSYV01000008">
    <property type="protein sequence ID" value="KXZ53506.1"/>
    <property type="molecule type" value="Genomic_DNA"/>
</dbReference>
<dbReference type="Proteomes" id="UP000075714">
    <property type="component" value="Unassembled WGS sequence"/>
</dbReference>
<accession>A0A150GUF5</accession>
<dbReference type="Gene3D" id="1.25.40.20">
    <property type="entry name" value="Ankyrin repeat-containing domain"/>
    <property type="match status" value="1"/>
</dbReference>
<name>A0A150GUF5_GONPE</name>
<evidence type="ECO:0008006" key="3">
    <source>
        <dbReference type="Google" id="ProtNLM"/>
    </source>
</evidence>
<evidence type="ECO:0000313" key="2">
    <source>
        <dbReference type="Proteomes" id="UP000075714"/>
    </source>
</evidence>
<dbReference type="PANTHER" id="PTHR12393:SF6">
    <property type="entry name" value="SPHINGOMYELIN PHOSPHODIESTERASE 2"/>
    <property type="match status" value="1"/>
</dbReference>
<dbReference type="SUPFAM" id="SSF48403">
    <property type="entry name" value="Ankyrin repeat"/>
    <property type="match status" value="1"/>
</dbReference>
<dbReference type="OrthoDB" id="58544at2759"/>
<dbReference type="GO" id="GO:0030149">
    <property type="term" value="P:sphingolipid catabolic process"/>
    <property type="evidence" value="ECO:0007669"/>
    <property type="project" value="TreeGrafter"/>
</dbReference>
<dbReference type="GO" id="GO:0071944">
    <property type="term" value="C:cell periphery"/>
    <property type="evidence" value="ECO:0007669"/>
    <property type="project" value="TreeGrafter"/>
</dbReference>
<dbReference type="GO" id="GO:0004620">
    <property type="term" value="F:phospholipase activity"/>
    <property type="evidence" value="ECO:0007669"/>
    <property type="project" value="TreeGrafter"/>
</dbReference>
<reference evidence="2" key="1">
    <citation type="journal article" date="2016" name="Nat. Commun.">
        <title>The Gonium pectorale genome demonstrates co-option of cell cycle regulation during the evolution of multicellularity.</title>
        <authorList>
            <person name="Hanschen E.R."/>
            <person name="Marriage T.N."/>
            <person name="Ferris P.J."/>
            <person name="Hamaji T."/>
            <person name="Toyoda A."/>
            <person name="Fujiyama A."/>
            <person name="Neme R."/>
            <person name="Noguchi H."/>
            <person name="Minakuchi Y."/>
            <person name="Suzuki M."/>
            <person name="Kawai-Toyooka H."/>
            <person name="Smith D.R."/>
            <person name="Sparks H."/>
            <person name="Anderson J."/>
            <person name="Bakaric R."/>
            <person name="Luria V."/>
            <person name="Karger A."/>
            <person name="Kirschner M.W."/>
            <person name="Durand P.M."/>
            <person name="Michod R.E."/>
            <person name="Nozaki H."/>
            <person name="Olson B.J."/>
        </authorList>
    </citation>
    <scope>NUCLEOTIDE SEQUENCE [LARGE SCALE GENOMIC DNA]</scope>
    <source>
        <strain evidence="2">NIES-2863</strain>
    </source>
</reference>
<dbReference type="AlphaFoldDB" id="A0A150GUF5"/>
<dbReference type="GO" id="GO:0046513">
    <property type="term" value="P:ceramide biosynthetic process"/>
    <property type="evidence" value="ECO:0007669"/>
    <property type="project" value="TreeGrafter"/>
</dbReference>
<sequence>MHSLCKFSGMAPNAQCVSALAAAGFSGDQGLCEWLLAEGCPWDQAAVLAAACAGHVGLVKWFLTLWPELLSDFGFASGLVKAAAMGCPLAELQRLLSDWVRRGLPTHLAAWGVSGAASSHAPDWRAKVEWLEGLTNIRLYNSCDLAAACPGYGLERVRYLRQRGYVASSWTLYAAARAGNAELVEELLAAGVAADDVTAWHAAEGGSVPVLRALAAAGHPLSPVLLGNAASRGHLPAVAFMVEELGLEPSYTAAHFAAMAGCLQSVLYLLQTGRSTPPFIPIDVIAEGGNCALLEMLAAHWHTIPQAFIGNVFYGGTAYLRAGRHGDMATLRCLWRLGCPWPPFHHAVHLPFHLQFGIDPVPAGCPLDVLDWMLAGGCPVDWDAAVEAALRRPDDGAEVAQWLLEQWIRHQLL</sequence>
<dbReference type="GO" id="GO:0016020">
    <property type="term" value="C:membrane"/>
    <property type="evidence" value="ECO:0007669"/>
    <property type="project" value="TreeGrafter"/>
</dbReference>
<organism evidence="1 2">
    <name type="scientific">Gonium pectorale</name>
    <name type="common">Green alga</name>
    <dbReference type="NCBI Taxonomy" id="33097"/>
    <lineage>
        <taxon>Eukaryota</taxon>
        <taxon>Viridiplantae</taxon>
        <taxon>Chlorophyta</taxon>
        <taxon>core chlorophytes</taxon>
        <taxon>Chlorophyceae</taxon>
        <taxon>CS clade</taxon>
        <taxon>Chlamydomonadales</taxon>
        <taxon>Volvocaceae</taxon>
        <taxon>Gonium</taxon>
    </lineage>
</organism>
<dbReference type="PANTHER" id="PTHR12393">
    <property type="entry name" value="SPHINGOMYELIN PHOSPHODIESTERASE RELATED"/>
    <property type="match status" value="1"/>
</dbReference>
<keyword evidence="2" id="KW-1185">Reference proteome</keyword>
<dbReference type="InterPro" id="IPR036770">
    <property type="entry name" value="Ankyrin_rpt-contain_sf"/>
</dbReference>
<protein>
    <recommendedName>
        <fullName evidence="3">Ankyrin repeat domain-containing protein</fullName>
    </recommendedName>
</protein>
<dbReference type="GO" id="GO:0005783">
    <property type="term" value="C:endoplasmic reticulum"/>
    <property type="evidence" value="ECO:0007669"/>
    <property type="project" value="TreeGrafter"/>
</dbReference>